<proteinExistence type="predicted"/>
<dbReference type="GO" id="GO:0003677">
    <property type="term" value="F:DNA binding"/>
    <property type="evidence" value="ECO:0007669"/>
    <property type="project" value="InterPro"/>
</dbReference>
<evidence type="ECO:0000313" key="2">
    <source>
        <dbReference type="EMBL" id="SUQ09759.1"/>
    </source>
</evidence>
<organism evidence="1 3">
    <name type="scientific">Suttonella ornithocola</name>
    <dbReference type="NCBI Taxonomy" id="279832"/>
    <lineage>
        <taxon>Bacteria</taxon>
        <taxon>Pseudomonadati</taxon>
        <taxon>Pseudomonadota</taxon>
        <taxon>Gammaproteobacteria</taxon>
        <taxon>Cardiobacteriales</taxon>
        <taxon>Cardiobacteriaceae</taxon>
        <taxon>Suttonella</taxon>
    </lineage>
</organism>
<dbReference type="Proteomes" id="UP000254601">
    <property type="component" value="Unassembled WGS sequence"/>
</dbReference>
<keyword evidence="3" id="KW-1185">Reference proteome</keyword>
<dbReference type="EMBL" id="UHIC01000001">
    <property type="protein sequence ID" value="SUO95195.1"/>
    <property type="molecule type" value="Genomic_DNA"/>
</dbReference>
<name>A0A380MRK1_9GAMM</name>
<reference evidence="1 3" key="1">
    <citation type="submission" date="2018-06" db="EMBL/GenBank/DDBJ databases">
        <authorList>
            <consortium name="Pathogen Informatics"/>
            <person name="Doyle S."/>
        </authorList>
    </citation>
    <scope>NUCLEOTIDE SEQUENCE [LARGE SCALE GENOMIC DNA]</scope>
    <source>
        <strain evidence="1 3">NCTC13337</strain>
    </source>
</reference>
<sequence length="265" mass="29224">MLPVSPELMTKVAAISGMDNVEECAVVLANSLIPNNAKPAEISAFLAIAAQYNLNPITKEIYAFPNRGGIQPIVSIDGWLKIINSHPQFNGMEYRDQVDANGKLISVTCRIYRKDREHPTEMTEYMAECQGPTHDRNNNITPWGRWPNRMLRHKATIQAARYAFGFSGIIDPDEAERADSVMVQQPKPAQSVLANAEQIEAIIALAKQAQKPLEKIASAYAVHSIEALSTQDADKVIAQLHRAIQKQQAQAAVTETVADNDEIPV</sequence>
<protein>
    <submittedName>
        <fullName evidence="1">Phage recombination protein Bet</fullName>
    </submittedName>
</protein>
<dbReference type="AlphaFoldDB" id="A0A380MRK1"/>
<evidence type="ECO:0000313" key="3">
    <source>
        <dbReference type="Proteomes" id="UP000254601"/>
    </source>
</evidence>
<accession>A0A380MRK1</accession>
<dbReference type="InterPro" id="IPR018330">
    <property type="entry name" value="RecT_fam"/>
</dbReference>
<dbReference type="OrthoDB" id="8909920at2"/>
<dbReference type="GO" id="GO:0006259">
    <property type="term" value="P:DNA metabolic process"/>
    <property type="evidence" value="ECO:0007669"/>
    <property type="project" value="InterPro"/>
</dbReference>
<dbReference type="Pfam" id="PF03837">
    <property type="entry name" value="RecT"/>
    <property type="match status" value="1"/>
</dbReference>
<gene>
    <name evidence="1" type="ORF">NCTC13337_01148</name>
    <name evidence="2" type="ORF">NCTC13337_02758</name>
</gene>
<dbReference type="EMBL" id="UHIC01000003">
    <property type="protein sequence ID" value="SUQ09759.1"/>
    <property type="molecule type" value="Genomic_DNA"/>
</dbReference>
<dbReference type="RefSeq" id="WP_072577209.1">
    <property type="nucleotide sequence ID" value="NZ_LWHB01000143.1"/>
</dbReference>
<evidence type="ECO:0000313" key="1">
    <source>
        <dbReference type="EMBL" id="SUO95195.1"/>
    </source>
</evidence>